<evidence type="ECO:0000259" key="9">
    <source>
        <dbReference type="Pfam" id="PF13231"/>
    </source>
</evidence>
<evidence type="ECO:0000256" key="6">
    <source>
        <dbReference type="ARBA" id="ARBA00022989"/>
    </source>
</evidence>
<dbReference type="PANTHER" id="PTHR33908">
    <property type="entry name" value="MANNOSYLTRANSFERASE YKCB-RELATED"/>
    <property type="match status" value="1"/>
</dbReference>
<feature type="transmembrane region" description="Helical" evidence="8">
    <location>
        <begin position="102"/>
        <end position="120"/>
    </location>
</feature>
<keyword evidence="4 10" id="KW-0808">Transferase</keyword>
<proteinExistence type="predicted"/>
<keyword evidence="2" id="KW-1003">Cell membrane</keyword>
<dbReference type="PANTHER" id="PTHR33908:SF11">
    <property type="entry name" value="MEMBRANE PROTEIN"/>
    <property type="match status" value="1"/>
</dbReference>
<dbReference type="AlphaFoldDB" id="A0A0G1DH57"/>
<evidence type="ECO:0000313" key="11">
    <source>
        <dbReference type="Proteomes" id="UP000034090"/>
    </source>
</evidence>
<dbReference type="InterPro" id="IPR038731">
    <property type="entry name" value="RgtA/B/C-like"/>
</dbReference>
<evidence type="ECO:0000256" key="4">
    <source>
        <dbReference type="ARBA" id="ARBA00022679"/>
    </source>
</evidence>
<dbReference type="EMBL" id="LCFQ01000013">
    <property type="protein sequence ID" value="KKS97185.1"/>
    <property type="molecule type" value="Genomic_DNA"/>
</dbReference>
<feature type="transmembrane region" description="Helical" evidence="8">
    <location>
        <begin position="154"/>
        <end position="176"/>
    </location>
</feature>
<evidence type="ECO:0000256" key="2">
    <source>
        <dbReference type="ARBA" id="ARBA00022475"/>
    </source>
</evidence>
<keyword evidence="3" id="KW-0328">Glycosyltransferase</keyword>
<feature type="transmembrane region" description="Helical" evidence="8">
    <location>
        <begin position="251"/>
        <end position="269"/>
    </location>
</feature>
<dbReference type="Pfam" id="PF13231">
    <property type="entry name" value="PMT_2"/>
    <property type="match status" value="1"/>
</dbReference>
<dbReference type="Proteomes" id="UP000034090">
    <property type="component" value="Unassembled WGS sequence"/>
</dbReference>
<feature type="transmembrane region" description="Helical" evidence="8">
    <location>
        <begin position="218"/>
        <end position="239"/>
    </location>
</feature>
<feature type="transmembrane region" description="Helical" evidence="8">
    <location>
        <begin position="328"/>
        <end position="349"/>
    </location>
</feature>
<protein>
    <submittedName>
        <fullName evidence="10">Glycosyl transferase family protein</fullName>
    </submittedName>
</protein>
<feature type="transmembrane region" description="Helical" evidence="8">
    <location>
        <begin position="281"/>
        <end position="308"/>
    </location>
</feature>
<evidence type="ECO:0000256" key="1">
    <source>
        <dbReference type="ARBA" id="ARBA00004651"/>
    </source>
</evidence>
<feature type="transmembrane region" description="Helical" evidence="8">
    <location>
        <begin position="126"/>
        <end position="142"/>
    </location>
</feature>
<dbReference type="STRING" id="1618578.UV74_C0013G0307"/>
<evidence type="ECO:0000256" key="5">
    <source>
        <dbReference type="ARBA" id="ARBA00022692"/>
    </source>
</evidence>
<keyword evidence="7 8" id="KW-0472">Membrane</keyword>
<feature type="transmembrane region" description="Helical" evidence="8">
    <location>
        <begin position="74"/>
        <end position="95"/>
    </location>
</feature>
<name>A0A0G1DH57_9BACT</name>
<comment type="subcellular location">
    <subcellularLocation>
        <location evidence="1">Cell membrane</location>
        <topology evidence="1">Multi-pass membrane protein</topology>
    </subcellularLocation>
</comment>
<evidence type="ECO:0000256" key="7">
    <source>
        <dbReference type="ARBA" id="ARBA00023136"/>
    </source>
</evidence>
<dbReference type="InterPro" id="IPR050297">
    <property type="entry name" value="LipidA_mod_glycosyltrf_83"/>
</dbReference>
<evidence type="ECO:0000256" key="8">
    <source>
        <dbReference type="SAM" id="Phobius"/>
    </source>
</evidence>
<feature type="transmembrane region" description="Helical" evidence="8">
    <location>
        <begin position="188"/>
        <end position="206"/>
    </location>
</feature>
<gene>
    <name evidence="10" type="ORF">UV74_C0013G0307</name>
</gene>
<dbReference type="GO" id="GO:0009103">
    <property type="term" value="P:lipopolysaccharide biosynthetic process"/>
    <property type="evidence" value="ECO:0007669"/>
    <property type="project" value="UniProtKB-ARBA"/>
</dbReference>
<evidence type="ECO:0000256" key="3">
    <source>
        <dbReference type="ARBA" id="ARBA00022676"/>
    </source>
</evidence>
<keyword evidence="6 8" id="KW-1133">Transmembrane helix</keyword>
<reference evidence="10 11" key="1">
    <citation type="journal article" date="2015" name="Nature">
        <title>rRNA introns, odd ribosomes, and small enigmatic genomes across a large radiation of phyla.</title>
        <authorList>
            <person name="Brown C.T."/>
            <person name="Hug L.A."/>
            <person name="Thomas B.C."/>
            <person name="Sharon I."/>
            <person name="Castelle C.J."/>
            <person name="Singh A."/>
            <person name="Wilkins M.J."/>
            <person name="Williams K.H."/>
            <person name="Banfield J.F."/>
        </authorList>
    </citation>
    <scope>NUCLEOTIDE SEQUENCE [LARGE SCALE GENOMIC DNA]</scope>
</reference>
<organism evidence="10 11">
    <name type="scientific">Candidatus Woesebacteria bacterium GW2011_GWB1_43_14</name>
    <dbReference type="NCBI Taxonomy" id="1618578"/>
    <lineage>
        <taxon>Bacteria</taxon>
        <taxon>Candidatus Woeseibacteriota</taxon>
    </lineage>
</organism>
<evidence type="ECO:0000313" key="10">
    <source>
        <dbReference type="EMBL" id="KKS97185.1"/>
    </source>
</evidence>
<comment type="caution">
    <text evidence="10">The sequence shown here is derived from an EMBL/GenBank/DDBJ whole genome shotgun (WGS) entry which is preliminary data.</text>
</comment>
<dbReference type="GO" id="GO:0016763">
    <property type="term" value="F:pentosyltransferase activity"/>
    <property type="evidence" value="ECO:0007669"/>
    <property type="project" value="TreeGrafter"/>
</dbReference>
<keyword evidence="5 8" id="KW-0812">Transmembrane</keyword>
<accession>A0A0G1DH57</accession>
<dbReference type="GO" id="GO:0005886">
    <property type="term" value="C:plasma membrane"/>
    <property type="evidence" value="ECO:0007669"/>
    <property type="project" value="UniProtKB-SubCell"/>
</dbReference>
<sequence length="453" mass="52549">MKRSPIIYILLLGLILRLVNINQSLWLDEATSAVVARDYNWGGIWSNFLPKDFHPPLYYFALKAWSLIFGTSEIALRMMSVVFGIAAIWMIYLIGKLAKSRSLGTVAALFLATGPLHIYYSQEVRMYMMSLFLIECAIYFFLCKKWLWFGMSLATVGLTDYLPLFIVPIFWIYGYITRSNYKWWKSFILSHIFLLAAFIVILPIFTSQVTGGFEVKTLVAGWWNILGGTSIKNALLIPVKFVIGRISFPRLIYVGVVGFSLSLFGFVMYPSFRLKKYRFFVLWMILPILFALVIGLFLPVLTYFRLLFVLPAVYFLLATGLMERDDKFFFPFLGAILLMNVLFSARYLANSRFQREDWRGFTAFVNNNSGGKSIIIFPANSQMEALNFYKPAIPYSGPIENYRDYEEIWLMRYVWDVFDPGDKVRETIERSGFMKQSEHNFNGVLVYKYENSN</sequence>
<feature type="domain" description="Glycosyltransferase RgtA/B/C/D-like" evidence="9">
    <location>
        <begin position="54"/>
        <end position="204"/>
    </location>
</feature>